<evidence type="ECO:0008006" key="3">
    <source>
        <dbReference type="Google" id="ProtNLM"/>
    </source>
</evidence>
<dbReference type="EMBL" id="NKCI01000103">
    <property type="protein sequence ID" value="RSL55223.1"/>
    <property type="molecule type" value="Genomic_DNA"/>
</dbReference>
<evidence type="ECO:0000313" key="2">
    <source>
        <dbReference type="Proteomes" id="UP000288168"/>
    </source>
</evidence>
<proteinExistence type="predicted"/>
<gene>
    <name evidence="1" type="ORF">CEP54_009473</name>
</gene>
<sequence length="162" mass="17677">MASGQNSTDLRKAIEATTRGFIAAYKDGAEENKPALINRNVTDGCTRHLLPASLIKALGAPPDFVIDNAEYERLFAQDLEVGGVQRSDISNLIIDVEARKAAATTVTDMVCKDGETIVMEHSWFLSFNEDGSKVTKVVEFCDAESVHRLMAKSKPKAEEKSS</sequence>
<dbReference type="Proteomes" id="UP000288168">
    <property type="component" value="Unassembled WGS sequence"/>
</dbReference>
<comment type="caution">
    <text evidence="1">The sequence shown here is derived from an EMBL/GenBank/DDBJ whole genome shotgun (WGS) entry which is preliminary data.</text>
</comment>
<name>A0A428PQD6_9HYPO</name>
<dbReference type="OrthoDB" id="3758478at2759"/>
<dbReference type="AlphaFoldDB" id="A0A428PQD6"/>
<reference evidence="1 2" key="1">
    <citation type="submission" date="2017-06" db="EMBL/GenBank/DDBJ databases">
        <title>Comparative genomic analysis of Ambrosia Fusariam Clade fungi.</title>
        <authorList>
            <person name="Stajich J.E."/>
            <person name="Carrillo J."/>
            <person name="Kijimoto T."/>
            <person name="Eskalen A."/>
            <person name="O'Donnell K."/>
            <person name="Kasson M."/>
        </authorList>
    </citation>
    <scope>NUCLEOTIDE SEQUENCE [LARGE SCALE GENOMIC DNA]</scope>
    <source>
        <strain evidence="1 2">NRRL62584</strain>
    </source>
</reference>
<accession>A0A428PQD6</accession>
<organism evidence="1 2">
    <name type="scientific">Fusarium duplospermum</name>
    <dbReference type="NCBI Taxonomy" id="1325734"/>
    <lineage>
        <taxon>Eukaryota</taxon>
        <taxon>Fungi</taxon>
        <taxon>Dikarya</taxon>
        <taxon>Ascomycota</taxon>
        <taxon>Pezizomycotina</taxon>
        <taxon>Sordariomycetes</taxon>
        <taxon>Hypocreomycetidae</taxon>
        <taxon>Hypocreales</taxon>
        <taxon>Nectriaceae</taxon>
        <taxon>Fusarium</taxon>
        <taxon>Fusarium solani species complex</taxon>
    </lineage>
</organism>
<evidence type="ECO:0000313" key="1">
    <source>
        <dbReference type="EMBL" id="RSL55223.1"/>
    </source>
</evidence>
<protein>
    <recommendedName>
        <fullName evidence="3">SnoaL-like domain-containing protein</fullName>
    </recommendedName>
</protein>
<keyword evidence="2" id="KW-1185">Reference proteome</keyword>